<proteinExistence type="predicted"/>
<evidence type="ECO:0000313" key="1">
    <source>
        <dbReference type="EMBL" id="MFC4479476.1"/>
    </source>
</evidence>
<dbReference type="PROSITE" id="PS51257">
    <property type="entry name" value="PROKAR_LIPOPROTEIN"/>
    <property type="match status" value="1"/>
</dbReference>
<reference evidence="2" key="1">
    <citation type="journal article" date="2019" name="Int. J. Syst. Evol. Microbiol.">
        <title>The Global Catalogue of Microorganisms (GCM) 10K type strain sequencing project: providing services to taxonomists for standard genome sequencing and annotation.</title>
        <authorList>
            <consortium name="The Broad Institute Genomics Platform"/>
            <consortium name="The Broad Institute Genome Sequencing Center for Infectious Disease"/>
            <person name="Wu L."/>
            <person name="Ma J."/>
        </authorList>
    </citation>
    <scope>NUCLEOTIDE SEQUENCE [LARGE SCALE GENOMIC DNA]</scope>
    <source>
        <strain evidence="2">NBRC 103627</strain>
    </source>
</reference>
<name>A0ABV8ZHD8_9FLAO</name>
<gene>
    <name evidence="1" type="ORF">ACFO3N_20525</name>
</gene>
<dbReference type="EMBL" id="JBHSFY010000015">
    <property type="protein sequence ID" value="MFC4479476.1"/>
    <property type="molecule type" value="Genomic_DNA"/>
</dbReference>
<accession>A0ABV8ZHD8</accession>
<dbReference type="Proteomes" id="UP001596003">
    <property type="component" value="Unassembled WGS sequence"/>
</dbReference>
<comment type="caution">
    <text evidence="1">The sequence shown here is derived from an EMBL/GenBank/DDBJ whole genome shotgun (WGS) entry which is preliminary data.</text>
</comment>
<evidence type="ECO:0000313" key="2">
    <source>
        <dbReference type="Proteomes" id="UP001596003"/>
    </source>
</evidence>
<organism evidence="1 2">
    <name type="scientific">Flavobacterium chungangensis</name>
    <dbReference type="NCBI Taxonomy" id="2708132"/>
    <lineage>
        <taxon>Bacteria</taxon>
        <taxon>Pseudomonadati</taxon>
        <taxon>Bacteroidota</taxon>
        <taxon>Flavobacteriia</taxon>
        <taxon>Flavobacteriales</taxon>
        <taxon>Flavobacteriaceae</taxon>
        <taxon>Flavobacterium</taxon>
    </lineage>
</organism>
<dbReference type="RefSeq" id="WP_379800778.1">
    <property type="nucleotide sequence ID" value="NZ_JBHSFY010000015.1"/>
</dbReference>
<protein>
    <submittedName>
        <fullName evidence="1">Uncharacterized protein</fullName>
    </submittedName>
</protein>
<keyword evidence="2" id="KW-1185">Reference proteome</keyword>
<sequence length="230" mass="26998">MKKLITLTIICIVMQSCNSQKKDLAKITFTEKHDTFFGDISNEYKENSSMIDYNFFDVYGSQSEDVLNFNGVDLSGYRNKKGGFGTNTISFEFSKKDNTLNYYHIILFYNKNIKQLINTLNNSKGKPVYVDKLLSEPKEIEPDALLWEDKENYYLLRGVTQNTSYFDAFKKNNLIIRRHKFSAGPFQYYGDYLDYLDKQNKTSKQISYYQYAKIMESEGDDYKINSYIKP</sequence>